<dbReference type="Proteomes" id="UP000308600">
    <property type="component" value="Unassembled WGS sequence"/>
</dbReference>
<organism evidence="1 2">
    <name type="scientific">Pluteus cervinus</name>
    <dbReference type="NCBI Taxonomy" id="181527"/>
    <lineage>
        <taxon>Eukaryota</taxon>
        <taxon>Fungi</taxon>
        <taxon>Dikarya</taxon>
        <taxon>Basidiomycota</taxon>
        <taxon>Agaricomycotina</taxon>
        <taxon>Agaricomycetes</taxon>
        <taxon>Agaricomycetidae</taxon>
        <taxon>Agaricales</taxon>
        <taxon>Pluteineae</taxon>
        <taxon>Pluteaceae</taxon>
        <taxon>Pluteus</taxon>
    </lineage>
</organism>
<reference evidence="1 2" key="1">
    <citation type="journal article" date="2019" name="Nat. Ecol. Evol.">
        <title>Megaphylogeny resolves global patterns of mushroom evolution.</title>
        <authorList>
            <person name="Varga T."/>
            <person name="Krizsan K."/>
            <person name="Foldi C."/>
            <person name="Dima B."/>
            <person name="Sanchez-Garcia M."/>
            <person name="Sanchez-Ramirez S."/>
            <person name="Szollosi G.J."/>
            <person name="Szarkandi J.G."/>
            <person name="Papp V."/>
            <person name="Albert L."/>
            <person name="Andreopoulos W."/>
            <person name="Angelini C."/>
            <person name="Antonin V."/>
            <person name="Barry K.W."/>
            <person name="Bougher N.L."/>
            <person name="Buchanan P."/>
            <person name="Buyck B."/>
            <person name="Bense V."/>
            <person name="Catcheside P."/>
            <person name="Chovatia M."/>
            <person name="Cooper J."/>
            <person name="Damon W."/>
            <person name="Desjardin D."/>
            <person name="Finy P."/>
            <person name="Geml J."/>
            <person name="Haridas S."/>
            <person name="Hughes K."/>
            <person name="Justo A."/>
            <person name="Karasinski D."/>
            <person name="Kautmanova I."/>
            <person name="Kiss B."/>
            <person name="Kocsube S."/>
            <person name="Kotiranta H."/>
            <person name="LaButti K.M."/>
            <person name="Lechner B.E."/>
            <person name="Liimatainen K."/>
            <person name="Lipzen A."/>
            <person name="Lukacs Z."/>
            <person name="Mihaltcheva S."/>
            <person name="Morgado L.N."/>
            <person name="Niskanen T."/>
            <person name="Noordeloos M.E."/>
            <person name="Ohm R.A."/>
            <person name="Ortiz-Santana B."/>
            <person name="Ovrebo C."/>
            <person name="Racz N."/>
            <person name="Riley R."/>
            <person name="Savchenko A."/>
            <person name="Shiryaev A."/>
            <person name="Soop K."/>
            <person name="Spirin V."/>
            <person name="Szebenyi C."/>
            <person name="Tomsovsky M."/>
            <person name="Tulloss R.E."/>
            <person name="Uehling J."/>
            <person name="Grigoriev I.V."/>
            <person name="Vagvolgyi C."/>
            <person name="Papp T."/>
            <person name="Martin F.M."/>
            <person name="Miettinen O."/>
            <person name="Hibbett D.S."/>
            <person name="Nagy L.G."/>
        </authorList>
    </citation>
    <scope>NUCLEOTIDE SEQUENCE [LARGE SCALE GENOMIC DNA]</scope>
    <source>
        <strain evidence="1 2">NL-1719</strain>
    </source>
</reference>
<evidence type="ECO:0000313" key="1">
    <source>
        <dbReference type="EMBL" id="TFK59830.1"/>
    </source>
</evidence>
<proteinExistence type="predicted"/>
<protein>
    <submittedName>
        <fullName evidence="1">Uncharacterized protein</fullName>
    </submittedName>
</protein>
<sequence>MFFEDEISFPLSEDRHDSNTPERLEIDSKIDSLYERIGLFKLQRNALAPISRQSDYLLIYWPETFPSDKSCMMRTQSPPSHLYTNADLPDLQRIVQCLERLAPCLEELLLGSRESSVRFCFSQPLPSNGQAPMLRPGYLSALTRCRIASMIANFNI</sequence>
<accession>A0ACD3A281</accession>
<dbReference type="EMBL" id="ML208884">
    <property type="protein sequence ID" value="TFK59830.1"/>
    <property type="molecule type" value="Genomic_DNA"/>
</dbReference>
<name>A0ACD3A281_9AGAR</name>
<keyword evidence="2" id="KW-1185">Reference proteome</keyword>
<evidence type="ECO:0000313" key="2">
    <source>
        <dbReference type="Proteomes" id="UP000308600"/>
    </source>
</evidence>
<gene>
    <name evidence="1" type="ORF">BDN72DRAFT_851020</name>
</gene>
<feature type="non-terminal residue" evidence="1">
    <location>
        <position position="156"/>
    </location>
</feature>